<reference evidence="1" key="1">
    <citation type="journal article" date="2014" name="Int. J. Syst. Evol. Microbiol.">
        <title>Complete genome sequence of Corynebacterium casei LMG S-19264T (=DSM 44701T), isolated from a smear-ripened cheese.</title>
        <authorList>
            <consortium name="US DOE Joint Genome Institute (JGI-PGF)"/>
            <person name="Walter F."/>
            <person name="Albersmeier A."/>
            <person name="Kalinowski J."/>
            <person name="Ruckert C."/>
        </authorList>
    </citation>
    <scope>NUCLEOTIDE SEQUENCE</scope>
    <source>
        <strain evidence="1">CGMCC 1.10998</strain>
    </source>
</reference>
<organism evidence="1 2">
    <name type="scientific">Undibacterium terreum</name>
    <dbReference type="NCBI Taxonomy" id="1224302"/>
    <lineage>
        <taxon>Bacteria</taxon>
        <taxon>Pseudomonadati</taxon>
        <taxon>Pseudomonadota</taxon>
        <taxon>Betaproteobacteria</taxon>
        <taxon>Burkholderiales</taxon>
        <taxon>Oxalobacteraceae</taxon>
        <taxon>Undibacterium</taxon>
    </lineage>
</organism>
<accession>A0A916V129</accession>
<name>A0A916V129_9BURK</name>
<reference evidence="1" key="2">
    <citation type="submission" date="2020-09" db="EMBL/GenBank/DDBJ databases">
        <authorList>
            <person name="Sun Q."/>
            <person name="Zhou Y."/>
        </authorList>
    </citation>
    <scope>NUCLEOTIDE SEQUENCE</scope>
    <source>
        <strain evidence="1">CGMCC 1.10998</strain>
    </source>
</reference>
<dbReference type="AlphaFoldDB" id="A0A916V129"/>
<protein>
    <submittedName>
        <fullName evidence="1">Uncharacterized protein</fullName>
    </submittedName>
</protein>
<evidence type="ECO:0000313" key="1">
    <source>
        <dbReference type="EMBL" id="GGD00138.1"/>
    </source>
</evidence>
<dbReference type="RefSeq" id="WP_188569324.1">
    <property type="nucleotide sequence ID" value="NZ_BMED01000008.1"/>
</dbReference>
<comment type="caution">
    <text evidence="1">The sequence shown here is derived from an EMBL/GenBank/DDBJ whole genome shotgun (WGS) entry which is preliminary data.</text>
</comment>
<evidence type="ECO:0000313" key="2">
    <source>
        <dbReference type="Proteomes" id="UP000637423"/>
    </source>
</evidence>
<gene>
    <name evidence="1" type="ORF">GCM10011396_54570</name>
</gene>
<dbReference type="Proteomes" id="UP000637423">
    <property type="component" value="Unassembled WGS sequence"/>
</dbReference>
<keyword evidence="2" id="KW-1185">Reference proteome</keyword>
<proteinExistence type="predicted"/>
<sequence>MIETQKHDALKRLELTENTKSVLGVGFDYTDAFTALGLTLLDAEIDVQGGTFITKRITGYLVEVWAKAVAEDVDMLIECTPKAPPAIIGGVTFTPQMVRTIVVHNRPR</sequence>
<dbReference type="EMBL" id="BMED01000008">
    <property type="protein sequence ID" value="GGD00138.1"/>
    <property type="molecule type" value="Genomic_DNA"/>
</dbReference>